<keyword evidence="1" id="KW-1133">Transmembrane helix</keyword>
<evidence type="ECO:0000313" key="3">
    <source>
        <dbReference type="EMBL" id="GAA4650539.1"/>
    </source>
</evidence>
<accession>A0ABP8V4R5</accession>
<organism evidence="3 4">
    <name type="scientific">Kistimonas scapharcae</name>
    <dbReference type="NCBI Taxonomy" id="1036133"/>
    <lineage>
        <taxon>Bacteria</taxon>
        <taxon>Pseudomonadati</taxon>
        <taxon>Pseudomonadota</taxon>
        <taxon>Gammaproteobacteria</taxon>
        <taxon>Oceanospirillales</taxon>
        <taxon>Endozoicomonadaceae</taxon>
        <taxon>Kistimonas</taxon>
    </lineage>
</organism>
<feature type="transmembrane region" description="Helical" evidence="1">
    <location>
        <begin position="7"/>
        <end position="27"/>
    </location>
</feature>
<keyword evidence="1" id="KW-0812">Transmembrane</keyword>
<feature type="domain" description="FimV N-terminal" evidence="2">
    <location>
        <begin position="37"/>
        <end position="122"/>
    </location>
</feature>
<comment type="caution">
    <text evidence="3">The sequence shown here is derived from an EMBL/GenBank/DDBJ whole genome shotgun (WGS) entry which is preliminary data.</text>
</comment>
<keyword evidence="1" id="KW-0472">Membrane</keyword>
<gene>
    <name evidence="3" type="ORF">GCM10023116_28220</name>
</gene>
<proteinExistence type="predicted"/>
<name>A0ABP8V4R5_9GAMM</name>
<evidence type="ECO:0000313" key="4">
    <source>
        <dbReference type="Proteomes" id="UP001500604"/>
    </source>
</evidence>
<evidence type="ECO:0000259" key="2">
    <source>
        <dbReference type="Pfam" id="PF25800"/>
    </source>
</evidence>
<keyword evidence="4" id="KW-1185">Reference proteome</keyword>
<reference evidence="4" key="1">
    <citation type="journal article" date="2019" name="Int. J. Syst. Evol. Microbiol.">
        <title>The Global Catalogue of Microorganisms (GCM) 10K type strain sequencing project: providing services to taxonomists for standard genome sequencing and annotation.</title>
        <authorList>
            <consortium name="The Broad Institute Genomics Platform"/>
            <consortium name="The Broad Institute Genome Sequencing Center for Infectious Disease"/>
            <person name="Wu L."/>
            <person name="Ma J."/>
        </authorList>
    </citation>
    <scope>NUCLEOTIDE SEQUENCE [LARGE SCALE GENOMIC DNA]</scope>
    <source>
        <strain evidence="4">JCM 17805</strain>
    </source>
</reference>
<dbReference type="Pfam" id="PF25800">
    <property type="entry name" value="FimV_N"/>
    <property type="match status" value="1"/>
</dbReference>
<evidence type="ECO:0000256" key="1">
    <source>
        <dbReference type="SAM" id="Phobius"/>
    </source>
</evidence>
<dbReference type="Proteomes" id="UP001500604">
    <property type="component" value="Unassembled WGS sequence"/>
</dbReference>
<protein>
    <recommendedName>
        <fullName evidence="2">FimV N-terminal domain-containing protein</fullName>
    </recommendedName>
</protein>
<dbReference type="InterPro" id="IPR057840">
    <property type="entry name" value="FimV_N"/>
</dbReference>
<sequence length="386" mass="43298">MPEYASAIVYISGLSVYSFFLSIFLFITPSLHAIEFSAIQLFSGFNEPLHAEIEVSGLTDPDAPVVVDVASPLEHQNYDVPVQYFNAAINTSWHQAADGRRIIRLTSALPVSLENLDFLLMAIPTDETVLMRVQIPITQSGSGKQHSQPRLRVQNANGTNTAERPLTRFNEPLAKNKKQTFRNKQKIVAAKRQNRLKRTAELARANRQVDANARVLAFNSVVDEISYNPHFSKQAISAVLHEDRETDKAQVSNKPRLALESTTDNKTYDKIKMNNDENKSINLDIKERLTDKINPFFAVQTVQSDIAVSLLGELLLSTAYPKMNVQTLTKQMNPQICVFKNASKAIIATNMVVTRLEDTTITPFLGYVSQSLIVFSRDKFTDHFVV</sequence>
<dbReference type="EMBL" id="BAABFL010000403">
    <property type="protein sequence ID" value="GAA4650539.1"/>
    <property type="molecule type" value="Genomic_DNA"/>
</dbReference>